<evidence type="ECO:0000313" key="5">
    <source>
        <dbReference type="EMBL" id="MDS9469474.1"/>
    </source>
</evidence>
<gene>
    <name evidence="5" type="ORF">RGQ15_18065</name>
</gene>
<dbReference type="CDD" id="cd07377">
    <property type="entry name" value="WHTH_GntR"/>
    <property type="match status" value="1"/>
</dbReference>
<dbReference type="SUPFAM" id="SSF46785">
    <property type="entry name" value="Winged helix' DNA-binding domain"/>
    <property type="match status" value="1"/>
</dbReference>
<evidence type="ECO:0000256" key="2">
    <source>
        <dbReference type="ARBA" id="ARBA00023125"/>
    </source>
</evidence>
<dbReference type="SMART" id="SM00895">
    <property type="entry name" value="FCD"/>
    <property type="match status" value="1"/>
</dbReference>
<dbReference type="InterPro" id="IPR008920">
    <property type="entry name" value="TF_FadR/GntR_C"/>
</dbReference>
<reference evidence="6" key="1">
    <citation type="submission" date="2023-07" db="EMBL/GenBank/DDBJ databases">
        <title>Paracoccus sp. MBLB3053 whole genome sequence.</title>
        <authorList>
            <person name="Hwang C.Y."/>
            <person name="Cho E.-S."/>
            <person name="Seo M.-J."/>
        </authorList>
    </citation>
    <scope>NUCLEOTIDE SEQUENCE [LARGE SCALE GENOMIC DNA]</scope>
    <source>
        <strain evidence="6">MBLB3053</strain>
    </source>
</reference>
<keyword evidence="6" id="KW-1185">Reference proteome</keyword>
<evidence type="ECO:0000256" key="1">
    <source>
        <dbReference type="ARBA" id="ARBA00023015"/>
    </source>
</evidence>
<comment type="caution">
    <text evidence="5">The sequence shown here is derived from an EMBL/GenBank/DDBJ whole genome shotgun (WGS) entry which is preliminary data.</text>
</comment>
<sequence length="228" mass="25796">MTRSERSADQVHSILSDRIVAGRLRPGDPLAESTLADEFGLSRTPIREALHRLASEGLVERGARRAFVVRRMSVTDLRDLFETLGEIEAICARLAAHRMTEIERDDLRRLLGQERIDYPLLNARFHDALRTGARNHLMSGLLEDLDRRSLPWRDASFRAQTRRVEQSRAEHLEILDAVLARDGELAARLMREHMASSLSAIAEMIRERPGPGERIVARPRSGAVPDLD</sequence>
<proteinExistence type="predicted"/>
<dbReference type="InterPro" id="IPR000524">
    <property type="entry name" value="Tscrpt_reg_HTH_GntR"/>
</dbReference>
<evidence type="ECO:0000256" key="3">
    <source>
        <dbReference type="ARBA" id="ARBA00023163"/>
    </source>
</evidence>
<dbReference type="PRINTS" id="PR00035">
    <property type="entry name" value="HTHGNTR"/>
</dbReference>
<dbReference type="InterPro" id="IPR011711">
    <property type="entry name" value="GntR_C"/>
</dbReference>
<keyword evidence="3" id="KW-0804">Transcription</keyword>
<feature type="domain" description="HTH gntR-type" evidence="4">
    <location>
        <begin position="5"/>
        <end position="72"/>
    </location>
</feature>
<evidence type="ECO:0000313" key="6">
    <source>
        <dbReference type="Proteomes" id="UP001269144"/>
    </source>
</evidence>
<dbReference type="InterPro" id="IPR036390">
    <property type="entry name" value="WH_DNA-bd_sf"/>
</dbReference>
<protein>
    <submittedName>
        <fullName evidence="5">GntR family transcriptional regulator</fullName>
    </submittedName>
</protein>
<dbReference type="PANTHER" id="PTHR43537:SF49">
    <property type="entry name" value="TRANSCRIPTIONAL REGULATORY PROTEIN"/>
    <property type="match status" value="1"/>
</dbReference>
<accession>A0ABU2HYW4</accession>
<dbReference type="SUPFAM" id="SSF48008">
    <property type="entry name" value="GntR ligand-binding domain-like"/>
    <property type="match status" value="1"/>
</dbReference>
<dbReference type="Gene3D" id="1.10.10.10">
    <property type="entry name" value="Winged helix-like DNA-binding domain superfamily/Winged helix DNA-binding domain"/>
    <property type="match status" value="1"/>
</dbReference>
<dbReference type="Gene3D" id="1.20.120.530">
    <property type="entry name" value="GntR ligand-binding domain-like"/>
    <property type="match status" value="1"/>
</dbReference>
<name>A0ABU2HYW4_9RHOB</name>
<keyword evidence="1" id="KW-0805">Transcription regulation</keyword>
<keyword evidence="2" id="KW-0238">DNA-binding</keyword>
<organism evidence="5 6">
    <name type="scientific">Paracoccus aurantius</name>
    <dbReference type="NCBI Taxonomy" id="3073814"/>
    <lineage>
        <taxon>Bacteria</taxon>
        <taxon>Pseudomonadati</taxon>
        <taxon>Pseudomonadota</taxon>
        <taxon>Alphaproteobacteria</taxon>
        <taxon>Rhodobacterales</taxon>
        <taxon>Paracoccaceae</taxon>
        <taxon>Paracoccus</taxon>
    </lineage>
</organism>
<dbReference type="RefSeq" id="WP_311162108.1">
    <property type="nucleotide sequence ID" value="NZ_JAVQLW010000003.1"/>
</dbReference>
<dbReference type="SMART" id="SM00345">
    <property type="entry name" value="HTH_GNTR"/>
    <property type="match status" value="1"/>
</dbReference>
<dbReference type="Pfam" id="PF07729">
    <property type="entry name" value="FCD"/>
    <property type="match status" value="1"/>
</dbReference>
<dbReference type="Proteomes" id="UP001269144">
    <property type="component" value="Unassembled WGS sequence"/>
</dbReference>
<dbReference type="PROSITE" id="PS50949">
    <property type="entry name" value="HTH_GNTR"/>
    <property type="match status" value="1"/>
</dbReference>
<evidence type="ECO:0000259" key="4">
    <source>
        <dbReference type="PROSITE" id="PS50949"/>
    </source>
</evidence>
<dbReference type="Pfam" id="PF00392">
    <property type="entry name" value="GntR"/>
    <property type="match status" value="1"/>
</dbReference>
<dbReference type="EMBL" id="JAVQLW010000003">
    <property type="protein sequence ID" value="MDS9469474.1"/>
    <property type="molecule type" value="Genomic_DNA"/>
</dbReference>
<dbReference type="PANTHER" id="PTHR43537">
    <property type="entry name" value="TRANSCRIPTIONAL REGULATOR, GNTR FAMILY"/>
    <property type="match status" value="1"/>
</dbReference>
<dbReference type="InterPro" id="IPR036388">
    <property type="entry name" value="WH-like_DNA-bd_sf"/>
</dbReference>